<protein>
    <submittedName>
        <fullName evidence="2">Uncharacterized protein</fullName>
    </submittedName>
</protein>
<name>A0ABT4B4X0_9ACTN</name>
<proteinExistence type="predicted"/>
<keyword evidence="3" id="KW-1185">Reference proteome</keyword>
<feature type="compositionally biased region" description="Basic and acidic residues" evidence="1">
    <location>
        <begin position="56"/>
        <end position="74"/>
    </location>
</feature>
<evidence type="ECO:0000256" key="1">
    <source>
        <dbReference type="SAM" id="MobiDB-lite"/>
    </source>
</evidence>
<organism evidence="2 3">
    <name type="scientific">Paractinoplanes pyxinae</name>
    <dbReference type="NCBI Taxonomy" id="2997416"/>
    <lineage>
        <taxon>Bacteria</taxon>
        <taxon>Bacillati</taxon>
        <taxon>Actinomycetota</taxon>
        <taxon>Actinomycetes</taxon>
        <taxon>Micromonosporales</taxon>
        <taxon>Micromonosporaceae</taxon>
        <taxon>Paractinoplanes</taxon>
    </lineage>
</organism>
<comment type="caution">
    <text evidence="2">The sequence shown here is derived from an EMBL/GenBank/DDBJ whole genome shotgun (WGS) entry which is preliminary data.</text>
</comment>
<evidence type="ECO:0000313" key="2">
    <source>
        <dbReference type="EMBL" id="MCY1141544.1"/>
    </source>
</evidence>
<reference evidence="2" key="1">
    <citation type="submission" date="2022-11" db="EMBL/GenBank/DDBJ databases">
        <authorList>
            <person name="Somphong A."/>
            <person name="Phongsopitanun W."/>
        </authorList>
    </citation>
    <scope>NUCLEOTIDE SEQUENCE</scope>
    <source>
        <strain evidence="2">Pm04-4</strain>
    </source>
</reference>
<feature type="region of interest" description="Disordered" evidence="1">
    <location>
        <begin position="52"/>
        <end position="74"/>
    </location>
</feature>
<feature type="region of interest" description="Disordered" evidence="1">
    <location>
        <begin position="1"/>
        <end position="25"/>
    </location>
</feature>
<gene>
    <name evidence="2" type="ORF">OWR29_26400</name>
</gene>
<sequence>MAGAYEHADRHHQQDRGQRDAELKRRPGHCLEAGIGRLIAAAGAETNLDIVGRAGNQEHRDYGTDHRREKASDGNHRLEVAEGRRSQHYRIEHAEDR</sequence>
<accession>A0ABT4B4X0</accession>
<dbReference type="EMBL" id="JAPNTZ010000009">
    <property type="protein sequence ID" value="MCY1141544.1"/>
    <property type="molecule type" value="Genomic_DNA"/>
</dbReference>
<dbReference type="RefSeq" id="WP_267565937.1">
    <property type="nucleotide sequence ID" value="NZ_JAPNTZ010000009.1"/>
</dbReference>
<dbReference type="Proteomes" id="UP001151002">
    <property type="component" value="Unassembled WGS sequence"/>
</dbReference>
<evidence type="ECO:0000313" key="3">
    <source>
        <dbReference type="Proteomes" id="UP001151002"/>
    </source>
</evidence>